<accession>A0ABS1L9J8</accession>
<dbReference type="PROSITE" id="PS50109">
    <property type="entry name" value="HIS_KIN"/>
    <property type="match status" value="1"/>
</dbReference>
<dbReference type="InterPro" id="IPR036890">
    <property type="entry name" value="HATPase_C_sf"/>
</dbReference>
<dbReference type="InterPro" id="IPR005467">
    <property type="entry name" value="His_kinase_dom"/>
</dbReference>
<feature type="domain" description="Histidine kinase" evidence="4">
    <location>
        <begin position="496"/>
        <end position="581"/>
    </location>
</feature>
<dbReference type="SMART" id="SM00065">
    <property type="entry name" value="GAF"/>
    <property type="match status" value="2"/>
</dbReference>
<keyword evidence="6" id="KW-1185">Reference proteome</keyword>
<gene>
    <name evidence="5" type="ORF">JI751_12150</name>
</gene>
<keyword evidence="2 5" id="KW-0418">Kinase</keyword>
<dbReference type="Gene3D" id="3.30.565.10">
    <property type="entry name" value="Histidine kinase-like ATPase, C-terminal domain"/>
    <property type="match status" value="1"/>
</dbReference>
<dbReference type="SUPFAM" id="SSF55781">
    <property type="entry name" value="GAF domain-like"/>
    <property type="match status" value="2"/>
</dbReference>
<organism evidence="5 6">
    <name type="scientific">Nocardioides baculatus</name>
    <dbReference type="NCBI Taxonomy" id="2801337"/>
    <lineage>
        <taxon>Bacteria</taxon>
        <taxon>Bacillati</taxon>
        <taxon>Actinomycetota</taxon>
        <taxon>Actinomycetes</taxon>
        <taxon>Propionibacteriales</taxon>
        <taxon>Nocardioidaceae</taxon>
        <taxon>Nocardioides</taxon>
    </lineage>
</organism>
<sequence>MEHGQHADHSDDAAPVAEPALGAVAFDDLLREVLSRMEGALDHQARLRLLLDAVVTVAGDLTLDGVLARIVAAAGQLVDAQYAALGVLDSGSGRGLRTFVHHGMDSEVVMQIGELPTGHGLLGLLIDDPRPIRLHDISAHPVSYGFPPHHPPMRSFLGVPIRIRDKVFGNLYLTEKAGGADFTDIDQEVVVALAAAAGVAIENATLYEEAEHRQAWLTATAEIAALLAADTGGDLALQAVADRARAVSGADVSWVVTGSDAASLRLEVVSGAPVDPDAMKRLRMEDSLASLVVHTGQAVAVEDVAADDRAVDPSSIDGWPQLGPVMVVPLRSGRGVEGVLSLAWTKANAEGFRRVDPALPASFAEQATLALQLARSRADQALLTVFEDRDRIGRDLHDLVIQRLFAVGLGLQSLAHMSHDPQVGPRLEQAIDDLDGTIKDIRRAIFSLGAMETAPDVQSEIERLVDRAGATMKLRPRLTIDGPLRTAVTPAVAPDLLAVLGEALTNVARHARAGTVDVHVRADAATVSLTVADDGQGMDPAAPQSGLDNMRKRAVKHGGEVTVASAPGSGTTVTWSVPTTPPTGTSC</sequence>
<dbReference type="RefSeq" id="WP_201936536.1">
    <property type="nucleotide sequence ID" value="NZ_JAERSG010000003.1"/>
</dbReference>
<dbReference type="CDD" id="cd16917">
    <property type="entry name" value="HATPase_UhpB-NarQ-NarX-like"/>
    <property type="match status" value="1"/>
</dbReference>
<reference evidence="5 6" key="1">
    <citation type="submission" date="2021-01" db="EMBL/GenBank/DDBJ databases">
        <title>Genome seq and assembly of Nocardiodes sp. G10.</title>
        <authorList>
            <person name="Chhetri G."/>
        </authorList>
    </citation>
    <scope>NUCLEOTIDE SEQUENCE [LARGE SCALE GENOMIC DNA]</scope>
    <source>
        <strain evidence="5 6">G10</strain>
    </source>
</reference>
<dbReference type="Pfam" id="PF02518">
    <property type="entry name" value="HATPase_c"/>
    <property type="match status" value="1"/>
</dbReference>
<evidence type="ECO:0000256" key="2">
    <source>
        <dbReference type="ARBA" id="ARBA00022777"/>
    </source>
</evidence>
<dbReference type="PANTHER" id="PTHR24421:SF56">
    <property type="entry name" value="OXYGEN SENSOR HISTIDINE KINASE RESPONSE REGULATOR DOST"/>
    <property type="match status" value="1"/>
</dbReference>
<proteinExistence type="predicted"/>
<dbReference type="SUPFAM" id="SSF55874">
    <property type="entry name" value="ATPase domain of HSP90 chaperone/DNA topoisomerase II/histidine kinase"/>
    <property type="match status" value="1"/>
</dbReference>
<name>A0ABS1L9J8_9ACTN</name>
<dbReference type="Pfam" id="PF07730">
    <property type="entry name" value="HisKA_3"/>
    <property type="match status" value="1"/>
</dbReference>
<protein>
    <submittedName>
        <fullName evidence="5">GAF domain-containing sensor histidine kinase</fullName>
    </submittedName>
</protein>
<evidence type="ECO:0000259" key="4">
    <source>
        <dbReference type="PROSITE" id="PS50109"/>
    </source>
</evidence>
<evidence type="ECO:0000313" key="5">
    <source>
        <dbReference type="EMBL" id="MBL0748364.1"/>
    </source>
</evidence>
<dbReference type="Gene3D" id="3.30.450.40">
    <property type="match status" value="2"/>
</dbReference>
<dbReference type="EMBL" id="JAERSG010000003">
    <property type="protein sequence ID" value="MBL0748364.1"/>
    <property type="molecule type" value="Genomic_DNA"/>
</dbReference>
<dbReference type="Gene3D" id="1.20.5.1930">
    <property type="match status" value="1"/>
</dbReference>
<dbReference type="SMART" id="SM00387">
    <property type="entry name" value="HATPase_c"/>
    <property type="match status" value="1"/>
</dbReference>
<dbReference type="InterPro" id="IPR003594">
    <property type="entry name" value="HATPase_dom"/>
</dbReference>
<evidence type="ECO:0000313" key="6">
    <source>
        <dbReference type="Proteomes" id="UP000636918"/>
    </source>
</evidence>
<dbReference type="InterPro" id="IPR003018">
    <property type="entry name" value="GAF"/>
</dbReference>
<comment type="caution">
    <text evidence="5">The sequence shown here is derived from an EMBL/GenBank/DDBJ whole genome shotgun (WGS) entry which is preliminary data.</text>
</comment>
<dbReference type="GO" id="GO:0016301">
    <property type="term" value="F:kinase activity"/>
    <property type="evidence" value="ECO:0007669"/>
    <property type="project" value="UniProtKB-KW"/>
</dbReference>
<keyword evidence="1" id="KW-0808">Transferase</keyword>
<dbReference type="Pfam" id="PF13185">
    <property type="entry name" value="GAF_2"/>
    <property type="match status" value="2"/>
</dbReference>
<dbReference type="InterPro" id="IPR029016">
    <property type="entry name" value="GAF-like_dom_sf"/>
</dbReference>
<dbReference type="PANTHER" id="PTHR24421">
    <property type="entry name" value="NITRATE/NITRITE SENSOR PROTEIN NARX-RELATED"/>
    <property type="match status" value="1"/>
</dbReference>
<evidence type="ECO:0000256" key="1">
    <source>
        <dbReference type="ARBA" id="ARBA00022679"/>
    </source>
</evidence>
<dbReference type="Proteomes" id="UP000636918">
    <property type="component" value="Unassembled WGS sequence"/>
</dbReference>
<dbReference type="InterPro" id="IPR050482">
    <property type="entry name" value="Sensor_HK_TwoCompSys"/>
</dbReference>
<dbReference type="InterPro" id="IPR011712">
    <property type="entry name" value="Sig_transdc_His_kin_sub3_dim/P"/>
</dbReference>
<keyword evidence="3" id="KW-0902">Two-component regulatory system</keyword>
<evidence type="ECO:0000256" key="3">
    <source>
        <dbReference type="ARBA" id="ARBA00023012"/>
    </source>
</evidence>